<organism evidence="2 3">
    <name type="scientific">Duncaniella muris</name>
    <dbReference type="NCBI Taxonomy" id="2094150"/>
    <lineage>
        <taxon>Bacteria</taxon>
        <taxon>Pseudomonadati</taxon>
        <taxon>Bacteroidota</taxon>
        <taxon>Bacteroidia</taxon>
        <taxon>Bacteroidales</taxon>
        <taxon>Muribaculaceae</taxon>
        <taxon>Duncaniella</taxon>
    </lineage>
</organism>
<evidence type="ECO:0000256" key="1">
    <source>
        <dbReference type="SAM" id="Phobius"/>
    </source>
</evidence>
<evidence type="ECO:0000313" key="2">
    <source>
        <dbReference type="EMBL" id="PWB01816.1"/>
    </source>
</evidence>
<dbReference type="Proteomes" id="UP000244905">
    <property type="component" value="Unassembled WGS sequence"/>
</dbReference>
<dbReference type="AlphaFoldDB" id="A0A2V1IJF9"/>
<dbReference type="EMBL" id="PUEC01000018">
    <property type="protein sequence ID" value="PWB01816.1"/>
    <property type="molecule type" value="Genomic_DNA"/>
</dbReference>
<reference evidence="3" key="1">
    <citation type="submission" date="2018-02" db="EMBL/GenBank/DDBJ databases">
        <authorList>
            <person name="Clavel T."/>
            <person name="Strowig T."/>
        </authorList>
    </citation>
    <scope>NUCLEOTIDE SEQUENCE [LARGE SCALE GENOMIC DNA]</scope>
    <source>
        <strain evidence="3">DSM 103720</strain>
    </source>
</reference>
<keyword evidence="1" id="KW-0812">Transmembrane</keyword>
<keyword evidence="1" id="KW-0472">Membrane</keyword>
<comment type="caution">
    <text evidence="2">The sequence shown here is derived from an EMBL/GenBank/DDBJ whole genome shotgun (WGS) entry which is preliminary data.</text>
</comment>
<gene>
    <name evidence="2" type="ORF">C5O23_08595</name>
</gene>
<name>A0A2V1IJF9_9BACT</name>
<protein>
    <submittedName>
        <fullName evidence="2">Uncharacterized protein</fullName>
    </submittedName>
</protein>
<sequence>MMNTKPPDQPRDTTPLSKWMMDTMTIVVYLLNSIANSMIKLVKKSDKPQLSYKGSTIIMLEDLAIGLNKTTRTIRKMRAEGKMEYYISNDGRTIFMTQDQFDDYVLQNFVNVTRDNYRAASPA</sequence>
<keyword evidence="3" id="KW-1185">Reference proteome</keyword>
<dbReference type="RefSeq" id="WP_107032538.1">
    <property type="nucleotide sequence ID" value="NZ_PUEC01000018.1"/>
</dbReference>
<proteinExistence type="predicted"/>
<feature type="transmembrane region" description="Helical" evidence="1">
    <location>
        <begin position="20"/>
        <end position="39"/>
    </location>
</feature>
<keyword evidence="1" id="KW-1133">Transmembrane helix</keyword>
<dbReference type="GeneID" id="82526401"/>
<evidence type="ECO:0000313" key="3">
    <source>
        <dbReference type="Proteomes" id="UP000244905"/>
    </source>
</evidence>
<accession>A0A2V1IJF9</accession>